<keyword evidence="2 3" id="KW-0802">TPR repeat</keyword>
<dbReference type="Pfam" id="PF13181">
    <property type="entry name" value="TPR_8"/>
    <property type="match status" value="1"/>
</dbReference>
<reference evidence="5" key="1">
    <citation type="submission" date="2021-01" db="EMBL/GenBank/DDBJ databases">
        <title>Genomic Encyclopedia of Type Strains, Phase IV (KMG-IV): sequencing the most valuable type-strain genomes for metagenomic binning, comparative biology and taxonomic classification.</title>
        <authorList>
            <person name="Goeker M."/>
        </authorList>
    </citation>
    <scope>NUCLEOTIDE SEQUENCE</scope>
    <source>
        <strain evidence="5">DSM 25523</strain>
    </source>
</reference>
<keyword evidence="4" id="KW-0812">Transmembrane</keyword>
<dbReference type="AlphaFoldDB" id="A0A939BSU5"/>
<dbReference type="RefSeq" id="WP_204518846.1">
    <property type="nucleotide sequence ID" value="NZ_BAABIN010000014.1"/>
</dbReference>
<dbReference type="SMART" id="SM00028">
    <property type="entry name" value="TPR"/>
    <property type="match status" value="3"/>
</dbReference>
<evidence type="ECO:0000256" key="4">
    <source>
        <dbReference type="SAM" id="Phobius"/>
    </source>
</evidence>
<evidence type="ECO:0000256" key="1">
    <source>
        <dbReference type="ARBA" id="ARBA00022737"/>
    </source>
</evidence>
<keyword evidence="6" id="KW-1185">Reference proteome</keyword>
<dbReference type="InterPro" id="IPR051685">
    <property type="entry name" value="Ycf3/AcsC/BcsC/TPR_MFPF"/>
</dbReference>
<organism evidence="5 6">
    <name type="scientific">Brevibacillus fulvus</name>
    <dbReference type="NCBI Taxonomy" id="1125967"/>
    <lineage>
        <taxon>Bacteria</taxon>
        <taxon>Bacillati</taxon>
        <taxon>Bacillota</taxon>
        <taxon>Bacilli</taxon>
        <taxon>Bacillales</taxon>
        <taxon>Paenibacillaceae</taxon>
        <taxon>Brevibacillus</taxon>
    </lineage>
</organism>
<dbReference type="Gene3D" id="1.25.40.10">
    <property type="entry name" value="Tetratricopeptide repeat domain"/>
    <property type="match status" value="2"/>
</dbReference>
<evidence type="ECO:0000313" key="5">
    <source>
        <dbReference type="EMBL" id="MBM7591107.1"/>
    </source>
</evidence>
<protein>
    <submittedName>
        <fullName evidence="5">Tetratricopeptide (TPR) repeat protein</fullName>
    </submittedName>
</protein>
<dbReference type="Proteomes" id="UP000717624">
    <property type="component" value="Unassembled WGS sequence"/>
</dbReference>
<keyword evidence="1" id="KW-0677">Repeat</keyword>
<feature type="transmembrane region" description="Helical" evidence="4">
    <location>
        <begin position="6"/>
        <end position="31"/>
    </location>
</feature>
<evidence type="ECO:0000313" key="6">
    <source>
        <dbReference type="Proteomes" id="UP000717624"/>
    </source>
</evidence>
<gene>
    <name evidence="5" type="ORF">JOD01_002733</name>
</gene>
<dbReference type="PANTHER" id="PTHR44943:SF8">
    <property type="entry name" value="TPR REPEAT-CONTAINING PROTEIN MJ0263"/>
    <property type="match status" value="1"/>
</dbReference>
<keyword evidence="4" id="KW-1133">Transmembrane helix</keyword>
<sequence>MGKFFLFSLLFWLTGNPFLAIILLLVILYLVDLRYVRLLPNWFRPIQLNNRLSKLKQSLKVNPHDTSAKLETARIYMEKKQYDQALTYLEGIKETLHDSAEFLADYGISLLKTGRIAEGEEQIRLALARNPRVKYGEPFLHLSQAFAHRDTAKALSYLESLKQLHSSSVELFYRMGQLYLELQRKDEAKAAFREAIEVYNGLPKYKKRQERRWALLSRMK</sequence>
<dbReference type="SUPFAM" id="SSF48452">
    <property type="entry name" value="TPR-like"/>
    <property type="match status" value="1"/>
</dbReference>
<dbReference type="PANTHER" id="PTHR44943">
    <property type="entry name" value="CELLULOSE SYNTHASE OPERON PROTEIN C"/>
    <property type="match status" value="1"/>
</dbReference>
<comment type="caution">
    <text evidence="5">The sequence shown here is derived from an EMBL/GenBank/DDBJ whole genome shotgun (WGS) entry which is preliminary data.</text>
</comment>
<dbReference type="PROSITE" id="PS50005">
    <property type="entry name" value="TPR"/>
    <property type="match status" value="1"/>
</dbReference>
<feature type="repeat" description="TPR" evidence="3">
    <location>
        <begin position="169"/>
        <end position="202"/>
    </location>
</feature>
<name>A0A939BSU5_9BACL</name>
<accession>A0A939BSU5</accession>
<evidence type="ECO:0000256" key="2">
    <source>
        <dbReference type="ARBA" id="ARBA00022803"/>
    </source>
</evidence>
<dbReference type="InterPro" id="IPR019734">
    <property type="entry name" value="TPR_rpt"/>
</dbReference>
<dbReference type="Pfam" id="PF14559">
    <property type="entry name" value="TPR_19"/>
    <property type="match status" value="1"/>
</dbReference>
<dbReference type="InterPro" id="IPR011990">
    <property type="entry name" value="TPR-like_helical_dom_sf"/>
</dbReference>
<evidence type="ECO:0000256" key="3">
    <source>
        <dbReference type="PROSITE-ProRule" id="PRU00339"/>
    </source>
</evidence>
<keyword evidence="4" id="KW-0472">Membrane</keyword>
<proteinExistence type="predicted"/>
<dbReference type="EMBL" id="JAFBEB010000009">
    <property type="protein sequence ID" value="MBM7591107.1"/>
    <property type="molecule type" value="Genomic_DNA"/>
</dbReference>